<dbReference type="Gene3D" id="3.30.710.10">
    <property type="entry name" value="Potassium Channel Kv1.1, Chain A"/>
    <property type="match status" value="1"/>
</dbReference>
<dbReference type="GO" id="GO:0005737">
    <property type="term" value="C:cytoplasm"/>
    <property type="evidence" value="ECO:0007669"/>
    <property type="project" value="TreeGrafter"/>
</dbReference>
<evidence type="ECO:0000313" key="4">
    <source>
        <dbReference type="Proteomes" id="UP000022910"/>
    </source>
</evidence>
<sequence>MSTQFFSKLSQNYIELLDDDEYYDITIEVGEDPNIKIFRAHMNILCYRSSYLRRTFASNKKNKDNVLTHIKLSNISPEIFQIILKYIYGGIISLNEQDTSKILKLLLAADELLLQELVDYLQKYLIENKIEWMEQHFELIHRTSFQSNSLLELQQYCTDFMVKSPEKIFKSLDFTSLPEKSLVQLIKRDDLQMREIEVWEHVLKWSLAQNRTLLPDPNNWSDDDFKAMKNSLQHCLCLIRFFSLSSKEFLERVRPYKRLLNHQLYEDLLKSHLDPNSEPNNSILFPRNIRIESIIDTKIVNLEIASTILKWIDKTVIINNSKFDHLRELYLPYKFQLLLRGSRDGFTPKKFHELCNDLYHTITFIKVKETEEIIGGYNPIIWSSSDTWGETKHSFIFSFKEKDIKSAIISNIKETEHALNYGAERGPYFGIDIIIKAASESANYNGISCKRRYYEKKIRDTENGFSIEDYEVFQIKKRE</sequence>
<name>A0A015IWB7_RHIIW</name>
<dbReference type="Pfam" id="PF00651">
    <property type="entry name" value="BTB"/>
    <property type="match status" value="1"/>
</dbReference>
<dbReference type="InterPro" id="IPR000210">
    <property type="entry name" value="BTB/POZ_dom"/>
</dbReference>
<dbReference type="InterPro" id="IPR052407">
    <property type="entry name" value="BTB_POZ_domain_cont_9"/>
</dbReference>
<reference evidence="3 4" key="1">
    <citation type="submission" date="2014-02" db="EMBL/GenBank/DDBJ databases">
        <title>Single nucleus genome sequencing reveals high similarity among nuclei of an endomycorrhizal fungus.</title>
        <authorList>
            <person name="Lin K."/>
            <person name="Geurts R."/>
            <person name="Zhang Z."/>
            <person name="Limpens E."/>
            <person name="Saunders D.G."/>
            <person name="Mu D."/>
            <person name="Pang E."/>
            <person name="Cao H."/>
            <person name="Cha H."/>
            <person name="Lin T."/>
            <person name="Zhou Q."/>
            <person name="Shang Y."/>
            <person name="Li Y."/>
            <person name="Ivanov S."/>
            <person name="Sharma T."/>
            <person name="Velzen R.V."/>
            <person name="Ruijter N.D."/>
            <person name="Aanen D.K."/>
            <person name="Win J."/>
            <person name="Kamoun S."/>
            <person name="Bisseling T."/>
            <person name="Huang S."/>
        </authorList>
    </citation>
    <scope>NUCLEOTIDE SEQUENCE [LARGE SCALE GENOMIC DNA]</scope>
    <source>
        <strain evidence="4">DAOM197198w</strain>
    </source>
</reference>
<dbReference type="Pfam" id="PF07707">
    <property type="entry name" value="BACK"/>
    <property type="match status" value="1"/>
</dbReference>
<dbReference type="SUPFAM" id="SSF54695">
    <property type="entry name" value="POZ domain"/>
    <property type="match status" value="1"/>
</dbReference>
<feature type="domain" description="TLDc" evidence="2">
    <location>
        <begin position="298"/>
        <end position="476"/>
    </location>
</feature>
<dbReference type="PANTHER" id="PTHR46306">
    <property type="entry name" value="BTB/POZ DOMAIN-CONTAINING PROTEIN 9"/>
    <property type="match status" value="1"/>
</dbReference>
<evidence type="ECO:0000259" key="2">
    <source>
        <dbReference type="PROSITE" id="PS51886"/>
    </source>
</evidence>
<dbReference type="PROSITE" id="PS51886">
    <property type="entry name" value="TLDC"/>
    <property type="match status" value="1"/>
</dbReference>
<dbReference type="PROSITE" id="PS50097">
    <property type="entry name" value="BTB"/>
    <property type="match status" value="1"/>
</dbReference>
<dbReference type="EMBL" id="JEMT01025313">
    <property type="protein sequence ID" value="EXX61557.1"/>
    <property type="molecule type" value="Genomic_DNA"/>
</dbReference>
<evidence type="ECO:0008006" key="5">
    <source>
        <dbReference type="Google" id="ProtNLM"/>
    </source>
</evidence>
<dbReference type="AlphaFoldDB" id="A0A015IWB7"/>
<dbReference type="HOGENOM" id="CLU_021542_0_2_1"/>
<dbReference type="InterPro" id="IPR011333">
    <property type="entry name" value="SKP1/BTB/POZ_sf"/>
</dbReference>
<keyword evidence="4" id="KW-1185">Reference proteome</keyword>
<dbReference type="SMART" id="SM00225">
    <property type="entry name" value="BTB"/>
    <property type="match status" value="1"/>
</dbReference>
<dbReference type="PANTHER" id="PTHR46306:SF1">
    <property type="entry name" value="BTB_POZ DOMAIN-CONTAINING PROTEIN 9"/>
    <property type="match status" value="1"/>
</dbReference>
<evidence type="ECO:0000313" key="3">
    <source>
        <dbReference type="EMBL" id="EXX61557.1"/>
    </source>
</evidence>
<dbReference type="Gene3D" id="1.25.40.420">
    <property type="match status" value="1"/>
</dbReference>
<accession>A0A015IWB7</accession>
<dbReference type="CDD" id="cd18186">
    <property type="entry name" value="BTB_POZ_ZBTB_KLHL-like"/>
    <property type="match status" value="1"/>
</dbReference>
<dbReference type="InterPro" id="IPR011705">
    <property type="entry name" value="BACK"/>
</dbReference>
<dbReference type="InterPro" id="IPR006571">
    <property type="entry name" value="TLDc_dom"/>
</dbReference>
<dbReference type="Proteomes" id="UP000022910">
    <property type="component" value="Unassembled WGS sequence"/>
</dbReference>
<comment type="caution">
    <text evidence="3">The sequence shown here is derived from an EMBL/GenBank/DDBJ whole genome shotgun (WGS) entry which is preliminary data.</text>
</comment>
<feature type="domain" description="BTB" evidence="1">
    <location>
        <begin position="23"/>
        <end position="96"/>
    </location>
</feature>
<proteinExistence type="predicted"/>
<organism evidence="3 4">
    <name type="scientific">Rhizophagus irregularis (strain DAOM 197198w)</name>
    <name type="common">Glomus intraradices</name>
    <dbReference type="NCBI Taxonomy" id="1432141"/>
    <lineage>
        <taxon>Eukaryota</taxon>
        <taxon>Fungi</taxon>
        <taxon>Fungi incertae sedis</taxon>
        <taxon>Mucoromycota</taxon>
        <taxon>Glomeromycotina</taxon>
        <taxon>Glomeromycetes</taxon>
        <taxon>Glomerales</taxon>
        <taxon>Glomeraceae</taxon>
        <taxon>Rhizophagus</taxon>
    </lineage>
</organism>
<gene>
    <name evidence="3" type="ORF">RirG_170070</name>
</gene>
<evidence type="ECO:0000259" key="1">
    <source>
        <dbReference type="PROSITE" id="PS50097"/>
    </source>
</evidence>
<dbReference type="Pfam" id="PF07534">
    <property type="entry name" value="TLD"/>
    <property type="match status" value="1"/>
</dbReference>
<protein>
    <recommendedName>
        <fullName evidence="5">Serine-enriched protein</fullName>
    </recommendedName>
</protein>